<sequence>MKINHVFAKAALVLGVGIASFGVSAQSMKVTLSGSQEVPPVMTSASGVGSIMVAPDGSVSGTITTMGMEGTMAHIHEAPMGQNGPVIVPFTKTADNVWSAPAGAKLTEAQIQSLKSGNLYLNVHSATNKPGEIRAQLKP</sequence>
<protein>
    <submittedName>
        <fullName evidence="3">CHRD domain-containing protein</fullName>
    </submittedName>
</protein>
<keyword evidence="4" id="KW-1185">Reference proteome</keyword>
<evidence type="ECO:0000256" key="1">
    <source>
        <dbReference type="SAM" id="SignalP"/>
    </source>
</evidence>
<gene>
    <name evidence="3" type="ORF">A8O14_09360</name>
</gene>
<dbReference type="SMART" id="SM00754">
    <property type="entry name" value="CHRD"/>
    <property type="match status" value="1"/>
</dbReference>
<feature type="domain" description="CHRD" evidence="2">
    <location>
        <begin position="24"/>
        <end position="139"/>
    </location>
</feature>
<evidence type="ECO:0000259" key="2">
    <source>
        <dbReference type="PROSITE" id="PS50933"/>
    </source>
</evidence>
<dbReference type="KEGG" id="pwu:A8O14_09360"/>
<dbReference type="Proteomes" id="UP000078463">
    <property type="component" value="Chromosome"/>
</dbReference>
<feature type="chain" id="PRO_5008248084" evidence="1">
    <location>
        <begin position="26"/>
        <end position="139"/>
    </location>
</feature>
<organism evidence="3 4">
    <name type="scientific">Polynucleobacter wuianus</name>
    <dbReference type="NCBI Taxonomy" id="1743168"/>
    <lineage>
        <taxon>Bacteria</taxon>
        <taxon>Pseudomonadati</taxon>
        <taxon>Pseudomonadota</taxon>
        <taxon>Betaproteobacteria</taxon>
        <taxon>Burkholderiales</taxon>
        <taxon>Burkholderiaceae</taxon>
        <taxon>Polynucleobacter</taxon>
    </lineage>
</organism>
<name>A0A191UGY0_9BURK</name>
<feature type="signal peptide" evidence="1">
    <location>
        <begin position="1"/>
        <end position="25"/>
    </location>
</feature>
<dbReference type="AlphaFoldDB" id="A0A191UGY0"/>
<evidence type="ECO:0000313" key="3">
    <source>
        <dbReference type="EMBL" id="ANJ00265.1"/>
    </source>
</evidence>
<dbReference type="Pfam" id="PF07452">
    <property type="entry name" value="CHRD"/>
    <property type="match status" value="1"/>
</dbReference>
<dbReference type="STRING" id="1743168.A8O14_09360"/>
<proteinExistence type="predicted"/>
<dbReference type="PROSITE" id="PS50933">
    <property type="entry name" value="CHRD"/>
    <property type="match status" value="1"/>
</dbReference>
<dbReference type="OrthoDB" id="571052at2"/>
<evidence type="ECO:0000313" key="4">
    <source>
        <dbReference type="Proteomes" id="UP000078463"/>
    </source>
</evidence>
<dbReference type="InterPro" id="IPR010895">
    <property type="entry name" value="CHRD"/>
</dbReference>
<keyword evidence="1" id="KW-0732">Signal</keyword>
<accession>A0A191UGY0</accession>
<dbReference type="RefSeq" id="WP_068949268.1">
    <property type="nucleotide sequence ID" value="NZ_CP015922.1"/>
</dbReference>
<dbReference type="EMBL" id="CP015922">
    <property type="protein sequence ID" value="ANJ00265.1"/>
    <property type="molecule type" value="Genomic_DNA"/>
</dbReference>
<reference evidence="4" key="1">
    <citation type="submission" date="2016-05" db="EMBL/GenBank/DDBJ databases">
        <title>Polynucleobacter sp. QLW-P1FAT50C-4 genome.</title>
        <authorList>
            <person name="Hahn M.W."/>
        </authorList>
    </citation>
    <scope>NUCLEOTIDE SEQUENCE [LARGE SCALE GENOMIC DNA]</scope>
    <source>
        <strain evidence="4">QLW-P1FAT50C-4</strain>
    </source>
</reference>